<proteinExistence type="predicted"/>
<comment type="caution">
    <text evidence="1">The sequence shown here is derived from an EMBL/GenBank/DDBJ whole genome shotgun (WGS) entry which is preliminary data.</text>
</comment>
<protein>
    <submittedName>
        <fullName evidence="1">Uncharacterized protein</fullName>
    </submittedName>
</protein>
<dbReference type="AlphaFoldDB" id="A0A8X8H250"/>
<dbReference type="EMBL" id="WHUT02000010">
    <property type="protein sequence ID" value="NUB45866.1"/>
    <property type="molecule type" value="Genomic_DNA"/>
</dbReference>
<keyword evidence="2" id="KW-1185">Reference proteome</keyword>
<dbReference type="Proteomes" id="UP000484076">
    <property type="component" value="Unassembled WGS sequence"/>
</dbReference>
<sequence length="179" mass="18788">MHDDDLEPHPEPQPTFARPTLLNSCARAATASEARFRVPYANSLPRVSSIIALDAASAAMMAAISEDPWKGARFLTLAQQPDISPNEVLLTGPDGAGLRLTDELATTDLVVMIATESRAEKQAETIGRLARGAAVMTAGIVVAGVDVEAVVQALRPNAAVLVIASDADYLPAMLTAMRA</sequence>
<evidence type="ECO:0000313" key="1">
    <source>
        <dbReference type="EMBL" id="NUB45866.1"/>
    </source>
</evidence>
<name>A0A8X8H250_9RHOB</name>
<organism evidence="1 2">
    <name type="scientific">Fertoeibacter niger</name>
    <dbReference type="NCBI Taxonomy" id="2656921"/>
    <lineage>
        <taxon>Bacteria</taxon>
        <taxon>Pseudomonadati</taxon>
        <taxon>Pseudomonadota</taxon>
        <taxon>Alphaproteobacteria</taxon>
        <taxon>Rhodobacterales</taxon>
        <taxon>Paracoccaceae</taxon>
        <taxon>Fertoeibacter</taxon>
    </lineage>
</organism>
<accession>A0A8X8H250</accession>
<dbReference type="RefSeq" id="WP_152827870.1">
    <property type="nucleotide sequence ID" value="NZ_WHUT02000010.1"/>
</dbReference>
<gene>
    <name evidence="1" type="ORF">GEU84_015830</name>
</gene>
<reference evidence="1" key="1">
    <citation type="submission" date="2020-05" db="EMBL/GenBank/DDBJ databases">
        <title>Fertoebacter nigrum gen. nov., sp. nov., a new member of the family Rhodobacteraceae.</title>
        <authorList>
            <person name="Szuroczki S."/>
            <person name="Abbaszade G."/>
            <person name="Buni D."/>
            <person name="Schumann P."/>
            <person name="Toth E."/>
        </authorList>
    </citation>
    <scope>NUCLEOTIDE SEQUENCE</scope>
    <source>
        <strain evidence="1">RG-N-1a</strain>
    </source>
</reference>
<evidence type="ECO:0000313" key="2">
    <source>
        <dbReference type="Proteomes" id="UP000484076"/>
    </source>
</evidence>